<dbReference type="PANTHER" id="PTHR43877">
    <property type="entry name" value="AMINOALKYLPHOSPHONATE N-ACETYLTRANSFERASE-RELATED-RELATED"/>
    <property type="match status" value="1"/>
</dbReference>
<dbReference type="Proteomes" id="UP000587527">
    <property type="component" value="Unassembled WGS sequence"/>
</dbReference>
<dbReference type="CDD" id="cd04301">
    <property type="entry name" value="NAT_SF"/>
    <property type="match status" value="1"/>
</dbReference>
<dbReference type="SUPFAM" id="SSF55729">
    <property type="entry name" value="Acyl-CoA N-acyltransferases (Nat)"/>
    <property type="match status" value="1"/>
</dbReference>
<keyword evidence="1" id="KW-0808">Transferase</keyword>
<dbReference type="Gene3D" id="3.40.630.30">
    <property type="match status" value="1"/>
</dbReference>
<keyword evidence="5" id="KW-1185">Reference proteome</keyword>
<dbReference type="InterPro" id="IPR016181">
    <property type="entry name" value="Acyl_CoA_acyltransferase"/>
</dbReference>
<dbReference type="InterPro" id="IPR000182">
    <property type="entry name" value="GNAT_dom"/>
</dbReference>
<protein>
    <submittedName>
        <fullName evidence="4">Ribosomal protein S18 acetylase RimI-like enzyme</fullName>
    </submittedName>
</protein>
<evidence type="ECO:0000256" key="2">
    <source>
        <dbReference type="ARBA" id="ARBA00023315"/>
    </source>
</evidence>
<name>A0A841BQD9_9ACTN</name>
<comment type="caution">
    <text evidence="4">The sequence shown here is derived from an EMBL/GenBank/DDBJ whole genome shotgun (WGS) entry which is preliminary data.</text>
</comment>
<dbReference type="AlphaFoldDB" id="A0A841BQD9"/>
<accession>A0A841BQD9</accession>
<dbReference type="RefSeq" id="WP_184835591.1">
    <property type="nucleotide sequence ID" value="NZ_JACHMN010000002.1"/>
</dbReference>
<dbReference type="GO" id="GO:0005840">
    <property type="term" value="C:ribosome"/>
    <property type="evidence" value="ECO:0007669"/>
    <property type="project" value="UniProtKB-KW"/>
</dbReference>
<dbReference type="Pfam" id="PF00583">
    <property type="entry name" value="Acetyltransf_1"/>
    <property type="match status" value="1"/>
</dbReference>
<keyword evidence="2" id="KW-0012">Acyltransferase</keyword>
<feature type="domain" description="N-acetyltransferase" evidence="3">
    <location>
        <begin position="3"/>
        <end position="145"/>
    </location>
</feature>
<keyword evidence="4" id="KW-0687">Ribonucleoprotein</keyword>
<dbReference type="PROSITE" id="PS51186">
    <property type="entry name" value="GNAT"/>
    <property type="match status" value="1"/>
</dbReference>
<evidence type="ECO:0000259" key="3">
    <source>
        <dbReference type="PROSITE" id="PS51186"/>
    </source>
</evidence>
<proteinExistence type="predicted"/>
<gene>
    <name evidence="4" type="ORF">F4553_002532</name>
</gene>
<sequence>MTVELRRAVPADIEPLLAFWVIAAEGTDRVDSADAVRQLLARDPDALLLAVDGTEIVGSLIAGWDGWRCHLYRFAVHPQRRRRGIGRALIDAAEARFAELGGHRADAMVLDDNTPAHGSWSAAGYRRQPEWSRWVKALASPSTVSSPTVIRVTTGQ</sequence>
<organism evidence="4 5">
    <name type="scientific">Allocatelliglobosispora scoriae</name>
    <dbReference type="NCBI Taxonomy" id="643052"/>
    <lineage>
        <taxon>Bacteria</taxon>
        <taxon>Bacillati</taxon>
        <taxon>Actinomycetota</taxon>
        <taxon>Actinomycetes</taxon>
        <taxon>Micromonosporales</taxon>
        <taxon>Micromonosporaceae</taxon>
        <taxon>Allocatelliglobosispora</taxon>
    </lineage>
</organism>
<reference evidence="4 5" key="1">
    <citation type="submission" date="2020-08" db="EMBL/GenBank/DDBJ databases">
        <title>Sequencing the genomes of 1000 actinobacteria strains.</title>
        <authorList>
            <person name="Klenk H.-P."/>
        </authorList>
    </citation>
    <scope>NUCLEOTIDE SEQUENCE [LARGE SCALE GENOMIC DNA]</scope>
    <source>
        <strain evidence="4 5">DSM 45362</strain>
    </source>
</reference>
<evidence type="ECO:0000313" key="4">
    <source>
        <dbReference type="EMBL" id="MBB5869153.1"/>
    </source>
</evidence>
<dbReference type="GO" id="GO:0016747">
    <property type="term" value="F:acyltransferase activity, transferring groups other than amino-acyl groups"/>
    <property type="evidence" value="ECO:0007669"/>
    <property type="project" value="InterPro"/>
</dbReference>
<evidence type="ECO:0000256" key="1">
    <source>
        <dbReference type="ARBA" id="ARBA00022679"/>
    </source>
</evidence>
<dbReference type="EMBL" id="JACHMN010000002">
    <property type="protein sequence ID" value="MBB5869153.1"/>
    <property type="molecule type" value="Genomic_DNA"/>
</dbReference>
<dbReference type="InterPro" id="IPR050832">
    <property type="entry name" value="Bact_Acetyltransf"/>
</dbReference>
<keyword evidence="4" id="KW-0689">Ribosomal protein</keyword>
<evidence type="ECO:0000313" key="5">
    <source>
        <dbReference type="Proteomes" id="UP000587527"/>
    </source>
</evidence>